<evidence type="ECO:0000313" key="1">
    <source>
        <dbReference type="EMBL" id="MBD8490165.1"/>
    </source>
</evidence>
<proteinExistence type="predicted"/>
<keyword evidence="2" id="KW-1185">Reference proteome</keyword>
<gene>
    <name evidence="1" type="ORF">IFO69_15525</name>
</gene>
<reference evidence="1 2" key="1">
    <citation type="submission" date="2020-09" db="EMBL/GenBank/DDBJ databases">
        <title>Echinicola sp. CAU 1574 isolated from sand of Sido Beach.</title>
        <authorList>
            <person name="Kim W."/>
        </authorList>
    </citation>
    <scope>NUCLEOTIDE SEQUENCE [LARGE SCALE GENOMIC DNA]</scope>
    <source>
        <strain evidence="1 2">CAU 1574</strain>
    </source>
</reference>
<protein>
    <submittedName>
        <fullName evidence="1">Uncharacterized protein</fullName>
    </submittedName>
</protein>
<dbReference type="RefSeq" id="WP_192011057.1">
    <property type="nucleotide sequence ID" value="NZ_JACYTQ010000006.1"/>
</dbReference>
<dbReference type="Proteomes" id="UP000647133">
    <property type="component" value="Unassembled WGS sequence"/>
</dbReference>
<organism evidence="1 2">
    <name type="scientific">Echinicola arenosa</name>
    <dbReference type="NCBI Taxonomy" id="2774144"/>
    <lineage>
        <taxon>Bacteria</taxon>
        <taxon>Pseudomonadati</taxon>
        <taxon>Bacteroidota</taxon>
        <taxon>Cytophagia</taxon>
        <taxon>Cytophagales</taxon>
        <taxon>Cyclobacteriaceae</taxon>
        <taxon>Echinicola</taxon>
    </lineage>
</organism>
<name>A0ABR9AN81_9BACT</name>
<sequence length="254" mass="28291">MPKQEGLLKVKGTMDDLNYYKTKDGEYRVRKKGGVDAERIQNDPRFERTRQNNAEFGRSCRAGGKIRRALRPVLSPTNTDPKTVGRLSKVMHMITKSDPINDRGMRTPMEGEPDPLKGFEFNVQSHMGYLLGNKIQYTMGTGSGDFSLPTGFELPKDIIPDGSDAGQFSLSLLTIDVDKEDAFDLDIVKSDFFDLKTGLAADLNLSVTQSSSISPAFQLLILGLEFSQEVNGKYYDFKGQKTNSLRCLDSLKIS</sequence>
<accession>A0ABR9AN81</accession>
<evidence type="ECO:0000313" key="2">
    <source>
        <dbReference type="Proteomes" id="UP000647133"/>
    </source>
</evidence>
<dbReference type="EMBL" id="JACYTQ010000006">
    <property type="protein sequence ID" value="MBD8490165.1"/>
    <property type="molecule type" value="Genomic_DNA"/>
</dbReference>
<comment type="caution">
    <text evidence="1">The sequence shown here is derived from an EMBL/GenBank/DDBJ whole genome shotgun (WGS) entry which is preliminary data.</text>
</comment>